<reference evidence="2 3" key="1">
    <citation type="submission" date="2019-09" db="EMBL/GenBank/DDBJ databases">
        <title>Bird 10,000 Genomes (B10K) Project - Family phase.</title>
        <authorList>
            <person name="Zhang G."/>
        </authorList>
    </citation>
    <scope>NUCLEOTIDE SEQUENCE [LARGE SCALE GENOMIC DNA]</scope>
    <source>
        <strain evidence="2">B10K-DU-001-31</strain>
        <tissue evidence="2">Muscle</tissue>
    </source>
</reference>
<organism evidence="2 3">
    <name type="scientific">Quiscalus mexicanus</name>
    <name type="common">Great-tailed grackle</name>
    <name type="synonym">Cassidix mexicanus</name>
    <dbReference type="NCBI Taxonomy" id="64278"/>
    <lineage>
        <taxon>Eukaryota</taxon>
        <taxon>Metazoa</taxon>
        <taxon>Chordata</taxon>
        <taxon>Craniata</taxon>
        <taxon>Vertebrata</taxon>
        <taxon>Euteleostomi</taxon>
        <taxon>Archelosauria</taxon>
        <taxon>Archosauria</taxon>
        <taxon>Dinosauria</taxon>
        <taxon>Saurischia</taxon>
        <taxon>Theropoda</taxon>
        <taxon>Coelurosauria</taxon>
        <taxon>Aves</taxon>
        <taxon>Neognathae</taxon>
        <taxon>Neoaves</taxon>
        <taxon>Telluraves</taxon>
        <taxon>Australaves</taxon>
        <taxon>Passeriformes</taxon>
        <taxon>Passeroidea</taxon>
        <taxon>Icteridae</taxon>
        <taxon>Quiscalus</taxon>
    </lineage>
</organism>
<accession>A0A7L2FCC9</accession>
<feature type="non-terminal residue" evidence="2">
    <location>
        <position position="74"/>
    </location>
</feature>
<dbReference type="InterPro" id="IPR036375">
    <property type="entry name" value="Hemopexin-like_dom_sf"/>
</dbReference>
<evidence type="ECO:0000256" key="1">
    <source>
        <dbReference type="PROSITE-ProRule" id="PRU01011"/>
    </source>
</evidence>
<dbReference type="InterPro" id="IPR018487">
    <property type="entry name" value="Hemopexin-like_repeat"/>
</dbReference>
<proteinExistence type="predicted"/>
<name>A0A7L2FCC9_QUIME</name>
<dbReference type="Gene3D" id="2.110.10.10">
    <property type="entry name" value="Hemopexin-like domain"/>
    <property type="match status" value="1"/>
</dbReference>
<gene>
    <name evidence="2" type="primary">Mmp14</name>
    <name evidence="2" type="ORF">QUIMEX_R08205</name>
</gene>
<dbReference type="PROSITE" id="PS51642">
    <property type="entry name" value="HEMOPEXIN_2"/>
    <property type="match status" value="1"/>
</dbReference>
<dbReference type="AlphaFoldDB" id="A0A7L2FCC9"/>
<feature type="non-terminal residue" evidence="2">
    <location>
        <position position="1"/>
    </location>
</feature>
<dbReference type="SUPFAM" id="SSF50923">
    <property type="entry name" value="Hemopexin-like domain"/>
    <property type="match status" value="1"/>
</dbReference>
<dbReference type="PROSITE" id="PS00024">
    <property type="entry name" value="HEMOPEXIN"/>
    <property type="match status" value="1"/>
</dbReference>
<keyword evidence="3" id="KW-1185">Reference proteome</keyword>
<comment type="caution">
    <text evidence="2">The sequence shown here is derived from an EMBL/GenBank/DDBJ whole genome shotgun (WGS) entry which is preliminary data.</text>
</comment>
<dbReference type="SMART" id="SM00120">
    <property type="entry name" value="HX"/>
    <property type="match status" value="1"/>
</dbReference>
<protein>
    <submittedName>
        <fullName evidence="2">MMP14 protein</fullName>
    </submittedName>
</protein>
<dbReference type="EMBL" id="VWYF01019121">
    <property type="protein sequence ID" value="NXQ71631.1"/>
    <property type="molecule type" value="Genomic_DNA"/>
</dbReference>
<evidence type="ECO:0000313" key="2">
    <source>
        <dbReference type="EMBL" id="NXQ71631.1"/>
    </source>
</evidence>
<feature type="repeat" description="Hemopexin" evidence="1">
    <location>
        <begin position="6"/>
        <end position="54"/>
    </location>
</feature>
<dbReference type="Pfam" id="PF00045">
    <property type="entry name" value="Hemopexin"/>
    <property type="match status" value="1"/>
</dbReference>
<evidence type="ECO:0000313" key="3">
    <source>
        <dbReference type="Proteomes" id="UP000552319"/>
    </source>
</evidence>
<dbReference type="Proteomes" id="UP000552319">
    <property type="component" value="Unassembled WGS sequence"/>
</dbReference>
<dbReference type="InterPro" id="IPR018486">
    <property type="entry name" value="Hemopexin_CS"/>
</dbReference>
<sequence>GPPYGPRICDGDFDTVAMLRGEMFVFKERWFWRLRAGQVMPGYPLPIGQFWAGLPPSIDAAYERSDGKFVFFKG</sequence>